<sequence length="177" mass="20069">MLIRVVNILDTETIGTLYTYISNPGTLILQVPTTTAAGATYNYKFLRTSNIKTVEVISKSIDQTKIVKINELDPKKIPSVIKRNTEAVELKKLTQNDKATKEGQHIFNTLYKTMPTVRWKDNSIIILDEVKINPPYQLQEVKSIINDQDPEESDAIRLVKKIVDGVWLKVESQRKGG</sequence>
<dbReference type="Pfam" id="PF09793">
    <property type="entry name" value="AD"/>
    <property type="match status" value="1"/>
</dbReference>
<dbReference type="InterPro" id="IPR016521">
    <property type="entry name" value="RNA-processing_Lsm12"/>
</dbReference>
<dbReference type="PIRSF" id="PIRSF007783">
    <property type="entry name" value="UCP007783_YHR121w"/>
    <property type="match status" value="1"/>
</dbReference>
<dbReference type="InParanoid" id="K0KFF7"/>
<evidence type="ECO:0000313" key="3">
    <source>
        <dbReference type="Proteomes" id="UP000009328"/>
    </source>
</evidence>
<protein>
    <recommendedName>
        <fullName evidence="1">AD domain-containing protein</fullName>
    </recommendedName>
</protein>
<comment type="caution">
    <text evidence="2">The sequence shown here is derived from an EMBL/GenBank/DDBJ whole genome shotgun (WGS) entry which is preliminary data.</text>
</comment>
<proteinExistence type="predicted"/>
<dbReference type="SMART" id="SM00995">
    <property type="entry name" value="AD"/>
    <property type="match status" value="1"/>
</dbReference>
<evidence type="ECO:0000313" key="2">
    <source>
        <dbReference type="EMBL" id="CCH40962.1"/>
    </source>
</evidence>
<dbReference type="PROSITE" id="PS52001">
    <property type="entry name" value="AD"/>
    <property type="match status" value="1"/>
</dbReference>
<dbReference type="STRING" id="1206466.K0KFF7"/>
<organism evidence="2 3">
    <name type="scientific">Wickerhamomyces ciferrii (strain ATCC 14091 / BCRC 22168 / CBS 111 / JCM 3599 / NBRC 0793 / NRRL Y-1031 F-60-10)</name>
    <name type="common">Yeast</name>
    <name type="synonym">Pichia ciferrii</name>
    <dbReference type="NCBI Taxonomy" id="1206466"/>
    <lineage>
        <taxon>Eukaryota</taxon>
        <taxon>Fungi</taxon>
        <taxon>Dikarya</taxon>
        <taxon>Ascomycota</taxon>
        <taxon>Saccharomycotina</taxon>
        <taxon>Saccharomycetes</taxon>
        <taxon>Phaffomycetales</taxon>
        <taxon>Wickerhamomycetaceae</taxon>
        <taxon>Wickerhamomyces</taxon>
    </lineage>
</organism>
<dbReference type="PANTHER" id="PTHR13542">
    <property type="entry name" value="LSM12 HOMOLOG"/>
    <property type="match status" value="1"/>
</dbReference>
<dbReference type="FunCoup" id="K0KFF7">
    <property type="interactions" value="681"/>
</dbReference>
<feature type="domain" description="AD" evidence="1">
    <location>
        <begin position="70"/>
        <end position="171"/>
    </location>
</feature>
<dbReference type="EMBL" id="CAIF01000008">
    <property type="protein sequence ID" value="CCH40962.1"/>
    <property type="molecule type" value="Genomic_DNA"/>
</dbReference>
<dbReference type="HOGENOM" id="CLU_073383_1_1_1"/>
<gene>
    <name evidence="2" type="ORF">BN7_496</name>
</gene>
<name>K0KFF7_WICCF</name>
<dbReference type="InterPro" id="IPR019181">
    <property type="entry name" value="LSM12_ABD"/>
</dbReference>
<dbReference type="eggNOG" id="KOG4401">
    <property type="taxonomic scope" value="Eukaryota"/>
</dbReference>
<evidence type="ECO:0000259" key="1">
    <source>
        <dbReference type="PROSITE" id="PS52001"/>
    </source>
</evidence>
<dbReference type="Proteomes" id="UP000009328">
    <property type="component" value="Unassembled WGS sequence"/>
</dbReference>
<dbReference type="InterPro" id="IPR039683">
    <property type="entry name" value="Lsm12-like"/>
</dbReference>
<dbReference type="InterPro" id="IPR047574">
    <property type="entry name" value="AD"/>
</dbReference>
<dbReference type="AlphaFoldDB" id="K0KFF7"/>
<reference evidence="2 3" key="1">
    <citation type="journal article" date="2012" name="Eukaryot. Cell">
        <title>Draft genome sequence of Wickerhamomyces ciferrii NRRL Y-1031 F-60-10.</title>
        <authorList>
            <person name="Schneider J."/>
            <person name="Andrea H."/>
            <person name="Blom J."/>
            <person name="Jaenicke S."/>
            <person name="Ruckert C."/>
            <person name="Schorsch C."/>
            <person name="Szczepanowski R."/>
            <person name="Farwick M."/>
            <person name="Goesmann A."/>
            <person name="Puhler A."/>
            <person name="Schaffer S."/>
            <person name="Tauch A."/>
            <person name="Kohler T."/>
            <person name="Brinkrolf K."/>
        </authorList>
    </citation>
    <scope>NUCLEOTIDE SEQUENCE [LARGE SCALE GENOMIC DNA]</scope>
    <source>
        <strain evidence="3">ATCC 14091 / BCRC 22168 / CBS 111 / JCM 3599 / NBRC 0793 / NRRL Y-1031 F-60-10</strain>
    </source>
</reference>
<keyword evidence="3" id="KW-1185">Reference proteome</keyword>
<accession>K0KFF7</accession>